<dbReference type="GO" id="GO:0016020">
    <property type="term" value="C:membrane"/>
    <property type="evidence" value="ECO:0007669"/>
    <property type="project" value="GOC"/>
</dbReference>
<feature type="chain" id="PRO_5040224305" evidence="3">
    <location>
        <begin position="29"/>
        <end position="374"/>
    </location>
</feature>
<accession>A0A9P4X300</accession>
<dbReference type="EMBL" id="QLNT01000035">
    <property type="protein sequence ID" value="KAF3055515.1"/>
    <property type="molecule type" value="Genomic_DNA"/>
</dbReference>
<evidence type="ECO:0000256" key="3">
    <source>
        <dbReference type="SAM" id="SignalP"/>
    </source>
</evidence>
<dbReference type="GO" id="GO:0000030">
    <property type="term" value="F:mannosyltransferase activity"/>
    <property type="evidence" value="ECO:0007669"/>
    <property type="project" value="TreeGrafter"/>
</dbReference>
<dbReference type="SUPFAM" id="SSF53448">
    <property type="entry name" value="Nucleotide-diphospho-sugar transferases"/>
    <property type="match status" value="1"/>
</dbReference>
<dbReference type="Gene3D" id="3.90.550.20">
    <property type="match status" value="1"/>
</dbReference>
<dbReference type="Pfam" id="PF04488">
    <property type="entry name" value="Gly_transf_sug"/>
    <property type="match status" value="1"/>
</dbReference>
<name>A0A9P4X300_9HYPO</name>
<dbReference type="InterPro" id="IPR007577">
    <property type="entry name" value="GlycoTrfase_DXD_sugar-bd_CS"/>
</dbReference>
<dbReference type="PANTHER" id="PTHR32385:SF23">
    <property type="entry name" value="NUCLEOTIDE-DIPHOSPHO-SUGAR TRANSFERASE"/>
    <property type="match status" value="1"/>
</dbReference>
<reference evidence="4 5" key="1">
    <citation type="submission" date="2018-06" db="EMBL/GenBank/DDBJ databases">
        <title>Genome analysis of cellulolytic fungus Trichoderma lentiforme CFAM-422.</title>
        <authorList>
            <person name="Steindorff A.S."/>
            <person name="Formighieri E.F."/>
            <person name="Midorikawa G.E.O."/>
            <person name="Tamietti M.S."/>
            <person name="Ramos E.Z."/>
            <person name="Silva A.S."/>
            <person name="Bon E.P.S."/>
            <person name="Mendes T.D."/>
            <person name="Damaso M.C.T."/>
            <person name="Favaro L.C.L."/>
        </authorList>
    </citation>
    <scope>NUCLEOTIDE SEQUENCE [LARGE SCALE GENOMIC DNA]</scope>
    <source>
        <strain evidence="4 5">CFAM-422</strain>
    </source>
</reference>
<keyword evidence="3" id="KW-0732">Signal</keyword>
<evidence type="ECO:0000313" key="4">
    <source>
        <dbReference type="EMBL" id="KAF3055515.1"/>
    </source>
</evidence>
<proteinExistence type="inferred from homology"/>
<evidence type="ECO:0000256" key="2">
    <source>
        <dbReference type="ARBA" id="ARBA00022679"/>
    </source>
</evidence>
<comment type="caution">
    <text evidence="4">The sequence shown here is derived from an EMBL/GenBank/DDBJ whole genome shotgun (WGS) entry which is preliminary data.</text>
</comment>
<keyword evidence="2" id="KW-0808">Transferase</keyword>
<gene>
    <name evidence="4" type="ORF">CFAM422_013023</name>
</gene>
<dbReference type="InterPro" id="IPR029044">
    <property type="entry name" value="Nucleotide-diphossugar_trans"/>
</dbReference>
<dbReference type="Proteomes" id="UP000801864">
    <property type="component" value="Unassembled WGS sequence"/>
</dbReference>
<comment type="similarity">
    <text evidence="1">Belongs to the glycosyltransferase 32 family.</text>
</comment>
<dbReference type="GO" id="GO:0051999">
    <property type="term" value="P:mannosyl-inositol phosphorylceramide biosynthetic process"/>
    <property type="evidence" value="ECO:0007669"/>
    <property type="project" value="TreeGrafter"/>
</dbReference>
<keyword evidence="4" id="KW-0328">Glycosyltransferase</keyword>
<feature type="signal peptide" evidence="3">
    <location>
        <begin position="1"/>
        <end position="28"/>
    </location>
</feature>
<dbReference type="InterPro" id="IPR051706">
    <property type="entry name" value="Glycosyltransferase_domain"/>
</dbReference>
<evidence type="ECO:0000256" key="1">
    <source>
        <dbReference type="ARBA" id="ARBA00009003"/>
    </source>
</evidence>
<sequence>MPCFPASPRHRRLALALLFCIAIWQLNSYLSYGSSLYNIATCRHTAGRHQIPSRPLTKCPVSLESHKQTDSSYTGLAPALSPTKLLCRSTEHRAVGIPKLLHQSWKSNNLPAKFKRWSDTCRRQHPDWEWVLWTDEDNLQLVKDYFPWLEDTFLSLPGNIYRADLARNLYMYMFGGIYADLDTECLRPTFEALRSNNISLPGKSENEFTDESSMSHVAMFGRMGSDQTFDHHLPNAWMAASVQHPFFLLPLEFAKAEIQKSKRILHQLWYDYPSAEQLTGPIALAKNIRRYQVCGDTLDSIILLPDGLIYPFNWNEGQAIRSICSAEKDSFNASSCKETLGVGVKGSISITYWSHTHRGKGSDDENIDRISQEK</sequence>
<protein>
    <submittedName>
        <fullName evidence="4">Inositol phosphoceramide mannosyltransferase 1</fullName>
    </submittedName>
</protein>
<evidence type="ECO:0000313" key="5">
    <source>
        <dbReference type="Proteomes" id="UP000801864"/>
    </source>
</evidence>
<dbReference type="AlphaFoldDB" id="A0A9P4X300"/>
<dbReference type="PANTHER" id="PTHR32385">
    <property type="entry name" value="MANNOSYL PHOSPHORYLINOSITOL CERAMIDE SYNTHASE"/>
    <property type="match status" value="1"/>
</dbReference>
<keyword evidence="5" id="KW-1185">Reference proteome</keyword>
<organism evidence="4 5">
    <name type="scientific">Trichoderma lentiforme</name>
    <dbReference type="NCBI Taxonomy" id="1567552"/>
    <lineage>
        <taxon>Eukaryota</taxon>
        <taxon>Fungi</taxon>
        <taxon>Dikarya</taxon>
        <taxon>Ascomycota</taxon>
        <taxon>Pezizomycotina</taxon>
        <taxon>Sordariomycetes</taxon>
        <taxon>Hypocreomycetidae</taxon>
        <taxon>Hypocreales</taxon>
        <taxon>Hypocreaceae</taxon>
        <taxon>Trichoderma</taxon>
    </lineage>
</organism>